<dbReference type="EMBL" id="GGFL01008107">
    <property type="protein sequence ID" value="MBW72285.1"/>
    <property type="molecule type" value="Transcribed_RNA"/>
</dbReference>
<feature type="transmembrane region" description="Helical" evidence="1">
    <location>
        <begin position="44"/>
        <end position="63"/>
    </location>
</feature>
<evidence type="ECO:0000256" key="1">
    <source>
        <dbReference type="SAM" id="Phobius"/>
    </source>
</evidence>
<protein>
    <submittedName>
        <fullName evidence="2">Uncharacterized protein</fullName>
    </submittedName>
</protein>
<keyword evidence="1" id="KW-1133">Transmembrane helix</keyword>
<accession>A0A2M4D3Z7</accession>
<reference evidence="2" key="1">
    <citation type="submission" date="2018-01" db="EMBL/GenBank/DDBJ databases">
        <title>An insight into the sialome of Amazonian anophelines.</title>
        <authorList>
            <person name="Ribeiro J.M."/>
            <person name="Scarpassa V."/>
            <person name="Calvo E."/>
        </authorList>
    </citation>
    <scope>NUCLEOTIDE SEQUENCE</scope>
</reference>
<name>A0A2M4D3Z7_ANODA</name>
<evidence type="ECO:0000313" key="2">
    <source>
        <dbReference type="EMBL" id="MBW72285.1"/>
    </source>
</evidence>
<proteinExistence type="predicted"/>
<keyword evidence="1" id="KW-0812">Transmembrane</keyword>
<keyword evidence="1" id="KW-0472">Membrane</keyword>
<sequence>MTWWRWRQPDADALVVFFFVAIVKPGRAFGRHTLTPNGTPLSVRLTLIIHVSSILSLVPFYPAKLCFRGLASTIERSCCCSSCY</sequence>
<organism evidence="2">
    <name type="scientific">Anopheles darlingi</name>
    <name type="common">Mosquito</name>
    <dbReference type="NCBI Taxonomy" id="43151"/>
    <lineage>
        <taxon>Eukaryota</taxon>
        <taxon>Metazoa</taxon>
        <taxon>Ecdysozoa</taxon>
        <taxon>Arthropoda</taxon>
        <taxon>Hexapoda</taxon>
        <taxon>Insecta</taxon>
        <taxon>Pterygota</taxon>
        <taxon>Neoptera</taxon>
        <taxon>Endopterygota</taxon>
        <taxon>Diptera</taxon>
        <taxon>Nematocera</taxon>
        <taxon>Culicoidea</taxon>
        <taxon>Culicidae</taxon>
        <taxon>Anophelinae</taxon>
        <taxon>Anopheles</taxon>
    </lineage>
</organism>
<dbReference type="AlphaFoldDB" id="A0A2M4D3Z7"/>